<sequence length="244" mass="25439">MANHFEAVGMAVGGREQFAELVVALVTAGEVRRVSARISDHTWTDPSGARLVAQTDGGGIELAMPCLAGSCAAVPVRNVRMTDAETATLELLDGHGEPICPLAVELEDRSVLSARGGRLESGALTLAALAEQIDVHADEDAYYAAQQDGRAKFAADFLIPSGLFPPGRTSDGWTPAARAMFAGRVLQAQTKTNTRTGGAFHHLKVRTIAAIELDVAVSGGGFDHPPASGSIVSGTFFMTGRLGL</sequence>
<keyword evidence="2" id="KW-1185">Reference proteome</keyword>
<evidence type="ECO:0000313" key="1">
    <source>
        <dbReference type="EMBL" id="MBS2966321.1"/>
    </source>
</evidence>
<reference evidence="1" key="1">
    <citation type="submission" date="2021-04" db="EMBL/GenBank/DDBJ databases">
        <title>Genome based classification of Actinospica acidithermotolerans sp. nov., an actinobacterium isolated from an Indonesian hot spring.</title>
        <authorList>
            <person name="Kusuma A.B."/>
            <person name="Putra K.E."/>
            <person name="Nafisah S."/>
            <person name="Loh J."/>
            <person name="Nouioui I."/>
            <person name="Goodfellow M."/>
        </authorList>
    </citation>
    <scope>NUCLEOTIDE SEQUENCE</scope>
    <source>
        <strain evidence="1">DSM 45618</strain>
    </source>
</reference>
<accession>A0A8J8BFM6</accession>
<name>A0A8J8BFM6_9ACTN</name>
<dbReference type="RefSeq" id="WP_211471280.1">
    <property type="nucleotide sequence ID" value="NZ_JAGSXH010000139.1"/>
</dbReference>
<protein>
    <submittedName>
        <fullName evidence="1">Uncharacterized protein</fullName>
    </submittedName>
</protein>
<evidence type="ECO:0000313" key="2">
    <source>
        <dbReference type="Proteomes" id="UP000677913"/>
    </source>
</evidence>
<gene>
    <name evidence="1" type="ORF">KGA66_24965</name>
</gene>
<dbReference type="EMBL" id="JAGSXH010000139">
    <property type="protein sequence ID" value="MBS2966321.1"/>
    <property type="molecule type" value="Genomic_DNA"/>
</dbReference>
<dbReference type="Proteomes" id="UP000677913">
    <property type="component" value="Unassembled WGS sequence"/>
</dbReference>
<dbReference type="AlphaFoldDB" id="A0A8J8BFM6"/>
<comment type="caution">
    <text evidence="1">The sequence shown here is derived from an EMBL/GenBank/DDBJ whole genome shotgun (WGS) entry which is preliminary data.</text>
</comment>
<organism evidence="1 2">
    <name type="scientific">Actinocrinis puniceicyclus</name>
    <dbReference type="NCBI Taxonomy" id="977794"/>
    <lineage>
        <taxon>Bacteria</taxon>
        <taxon>Bacillati</taxon>
        <taxon>Actinomycetota</taxon>
        <taxon>Actinomycetes</taxon>
        <taxon>Catenulisporales</taxon>
        <taxon>Actinospicaceae</taxon>
        <taxon>Actinocrinis</taxon>
    </lineage>
</organism>
<proteinExistence type="predicted"/>